<gene>
    <name evidence="1" type="ordered locus">BCAH820_1920</name>
</gene>
<organism evidence="1 2">
    <name type="scientific">Bacillus cereus (strain AH820)</name>
    <dbReference type="NCBI Taxonomy" id="405535"/>
    <lineage>
        <taxon>Bacteria</taxon>
        <taxon>Bacillati</taxon>
        <taxon>Bacillota</taxon>
        <taxon>Bacilli</taxon>
        <taxon>Bacillales</taxon>
        <taxon>Bacillaceae</taxon>
        <taxon>Bacillus</taxon>
        <taxon>Bacillus cereus group</taxon>
    </lineage>
</organism>
<evidence type="ECO:0000313" key="1">
    <source>
        <dbReference type="EMBL" id="ACK92348.1"/>
    </source>
</evidence>
<dbReference type="AlphaFoldDB" id="B7JJJ7"/>
<dbReference type="EMBL" id="CP001283">
    <property type="protein sequence ID" value="ACK92348.1"/>
    <property type="molecule type" value="Genomic_DNA"/>
</dbReference>
<reference evidence="1 2" key="1">
    <citation type="submission" date="2008-10" db="EMBL/GenBank/DDBJ databases">
        <title>Genome sequence of Bacillus cereus AH820.</title>
        <authorList>
            <person name="Dodson R.J."/>
            <person name="Durkin A.S."/>
            <person name="Rosovitz M.J."/>
            <person name="Rasko D.A."/>
            <person name="Hoffmaster A."/>
            <person name="Ravel J."/>
            <person name="Sutton G."/>
        </authorList>
    </citation>
    <scope>NUCLEOTIDE SEQUENCE [LARGE SCALE GENOMIC DNA]</scope>
    <source>
        <strain evidence="1 2">AH820</strain>
    </source>
</reference>
<sequence>MRFQRFRKLKLWIIILLYFQNVNKNFEKEKIKMIAHNPLVNIHNEY</sequence>
<name>B7JJJ7_BACC0</name>
<evidence type="ECO:0000313" key="2">
    <source>
        <dbReference type="Proteomes" id="UP000001363"/>
    </source>
</evidence>
<proteinExistence type="predicted"/>
<dbReference type="KEGG" id="bcu:BCAH820_1920"/>
<accession>B7JJJ7</accession>
<protein>
    <submittedName>
        <fullName evidence="1">Uncharacterized protein</fullName>
    </submittedName>
</protein>
<dbReference type="HOGENOM" id="CLU_3179966_0_0_9"/>
<dbReference type="Proteomes" id="UP000001363">
    <property type="component" value="Chromosome"/>
</dbReference>